<gene>
    <name evidence="2" type="ORF">OLEA9_A001759</name>
</gene>
<feature type="compositionally biased region" description="Basic and acidic residues" evidence="1">
    <location>
        <begin position="52"/>
        <end position="68"/>
    </location>
</feature>
<comment type="caution">
    <text evidence="2">The sequence shown here is derived from an EMBL/GenBank/DDBJ whole genome shotgun (WGS) entry which is preliminary data.</text>
</comment>
<sequence length="134" mass="15245">MSRNYDNWERLVGAVLQREQDREVARADSRSTSFSSISISLDFDEHSLSLPREEQNVENGRRNSRLDSSDGSYVASSTTKGIAGCKVDLEGAQGYSEGSSSHFKCWSCRWRLAHLASYYLWSCAQSIYRWSFPN</sequence>
<evidence type="ECO:0000313" key="3">
    <source>
        <dbReference type="Proteomes" id="UP000594638"/>
    </source>
</evidence>
<evidence type="ECO:0000313" key="2">
    <source>
        <dbReference type="EMBL" id="CAA3003156.1"/>
    </source>
</evidence>
<organism evidence="2 3">
    <name type="scientific">Olea europaea subsp. europaea</name>
    <dbReference type="NCBI Taxonomy" id="158383"/>
    <lineage>
        <taxon>Eukaryota</taxon>
        <taxon>Viridiplantae</taxon>
        <taxon>Streptophyta</taxon>
        <taxon>Embryophyta</taxon>
        <taxon>Tracheophyta</taxon>
        <taxon>Spermatophyta</taxon>
        <taxon>Magnoliopsida</taxon>
        <taxon>eudicotyledons</taxon>
        <taxon>Gunneridae</taxon>
        <taxon>Pentapetalae</taxon>
        <taxon>asterids</taxon>
        <taxon>lamiids</taxon>
        <taxon>Lamiales</taxon>
        <taxon>Oleaceae</taxon>
        <taxon>Oleeae</taxon>
        <taxon>Olea</taxon>
    </lineage>
</organism>
<dbReference type="AlphaFoldDB" id="A0A8S0TDV9"/>
<dbReference type="Proteomes" id="UP000594638">
    <property type="component" value="Unassembled WGS sequence"/>
</dbReference>
<keyword evidence="3" id="KW-1185">Reference proteome</keyword>
<feature type="region of interest" description="Disordered" evidence="1">
    <location>
        <begin position="52"/>
        <end position="73"/>
    </location>
</feature>
<dbReference type="Gramene" id="OE9A001759T2">
    <property type="protein sequence ID" value="OE9A001759C2"/>
    <property type="gene ID" value="OE9A001759"/>
</dbReference>
<proteinExistence type="predicted"/>
<reference evidence="2 3" key="1">
    <citation type="submission" date="2019-12" db="EMBL/GenBank/DDBJ databases">
        <authorList>
            <person name="Alioto T."/>
            <person name="Alioto T."/>
            <person name="Gomez Garrido J."/>
        </authorList>
    </citation>
    <scope>NUCLEOTIDE SEQUENCE [LARGE SCALE GENOMIC DNA]</scope>
</reference>
<accession>A0A8S0TDV9</accession>
<evidence type="ECO:0000256" key="1">
    <source>
        <dbReference type="SAM" id="MobiDB-lite"/>
    </source>
</evidence>
<dbReference type="EMBL" id="CACTIH010005926">
    <property type="protein sequence ID" value="CAA3003156.1"/>
    <property type="molecule type" value="Genomic_DNA"/>
</dbReference>
<name>A0A8S0TDV9_OLEEU</name>
<protein>
    <submittedName>
        <fullName evidence="2">Uncharacterized protein</fullName>
    </submittedName>
</protein>